<evidence type="ECO:0000256" key="1">
    <source>
        <dbReference type="ARBA" id="ARBA00012346"/>
    </source>
</evidence>
<name>A0A1Y2A143_9PLEO</name>
<keyword evidence="6" id="KW-0812">Transmembrane</keyword>
<dbReference type="EC" id="4.3.2.9" evidence="1"/>
<dbReference type="PANTHER" id="PTHR12935:SF0">
    <property type="entry name" value="GAMMA-GLUTAMYLCYCLOTRANSFERASE"/>
    <property type="match status" value="1"/>
</dbReference>
<dbReference type="AlphaFoldDB" id="A0A1Y2A143"/>
<feature type="compositionally biased region" description="Low complexity" evidence="5">
    <location>
        <begin position="1"/>
        <end position="11"/>
    </location>
</feature>
<dbReference type="PANTHER" id="PTHR12935">
    <property type="entry name" value="GAMMA-GLUTAMYLCYCLOTRANSFERASE"/>
    <property type="match status" value="1"/>
</dbReference>
<feature type="binding site" evidence="4">
    <location>
        <begin position="93"/>
        <end position="98"/>
    </location>
    <ligand>
        <name>substrate</name>
    </ligand>
</feature>
<evidence type="ECO:0000313" key="8">
    <source>
        <dbReference type="Proteomes" id="UP000193144"/>
    </source>
</evidence>
<reference evidence="7 8" key="1">
    <citation type="submission" date="2016-07" db="EMBL/GenBank/DDBJ databases">
        <title>Pervasive Adenine N6-methylation of Active Genes in Fungi.</title>
        <authorList>
            <consortium name="DOE Joint Genome Institute"/>
            <person name="Mondo S.J."/>
            <person name="Dannebaum R.O."/>
            <person name="Kuo R.C."/>
            <person name="Labutti K."/>
            <person name="Haridas S."/>
            <person name="Kuo A."/>
            <person name="Salamov A."/>
            <person name="Ahrendt S.R."/>
            <person name="Lipzen A."/>
            <person name="Sullivan W."/>
            <person name="Andreopoulos W.B."/>
            <person name="Clum A."/>
            <person name="Lindquist E."/>
            <person name="Daum C."/>
            <person name="Ramamoorthy G.K."/>
            <person name="Gryganskyi A."/>
            <person name="Culley D."/>
            <person name="Magnuson J.K."/>
            <person name="James T.Y."/>
            <person name="O'Malley M.A."/>
            <person name="Stajich J.E."/>
            <person name="Spatafora J.W."/>
            <person name="Visel A."/>
            <person name="Grigoriev I.V."/>
        </authorList>
    </citation>
    <scope>NUCLEOTIDE SEQUENCE [LARGE SCALE GENOMIC DNA]</scope>
    <source>
        <strain evidence="7 8">CBS 115471</strain>
    </source>
</reference>
<evidence type="ECO:0000256" key="4">
    <source>
        <dbReference type="PIRSR" id="PIRSR617939-2"/>
    </source>
</evidence>
<feature type="active site" description="Proton acceptor" evidence="3">
    <location>
        <position position="192"/>
    </location>
</feature>
<feature type="transmembrane region" description="Helical" evidence="6">
    <location>
        <begin position="303"/>
        <end position="320"/>
    </location>
</feature>
<proteinExistence type="predicted"/>
<keyword evidence="2" id="KW-0456">Lyase</keyword>
<evidence type="ECO:0000256" key="3">
    <source>
        <dbReference type="PIRSR" id="PIRSR617939-1"/>
    </source>
</evidence>
<gene>
    <name evidence="7" type="ORF">BCR34DRAFT_557364</name>
</gene>
<keyword evidence="8" id="KW-1185">Reference proteome</keyword>
<keyword evidence="6" id="KW-1133">Transmembrane helix</keyword>
<dbReference type="EMBL" id="MCFA01000019">
    <property type="protein sequence ID" value="ORY16216.1"/>
    <property type="molecule type" value="Genomic_DNA"/>
</dbReference>
<evidence type="ECO:0000256" key="2">
    <source>
        <dbReference type="ARBA" id="ARBA00023239"/>
    </source>
</evidence>
<evidence type="ECO:0000256" key="5">
    <source>
        <dbReference type="SAM" id="MobiDB-lite"/>
    </source>
</evidence>
<dbReference type="Proteomes" id="UP000193144">
    <property type="component" value="Unassembled WGS sequence"/>
</dbReference>
<comment type="caution">
    <text evidence="7">The sequence shown here is derived from an EMBL/GenBank/DDBJ whole genome shotgun (WGS) entry which is preliminary data.</text>
</comment>
<dbReference type="InterPro" id="IPR017939">
    <property type="entry name" value="G-Glutamylcylcotransferase"/>
</dbReference>
<dbReference type="Gene3D" id="3.10.490.10">
    <property type="entry name" value="Gamma-glutamyl cyclotransferase-like"/>
    <property type="match status" value="1"/>
</dbReference>
<evidence type="ECO:0000313" key="7">
    <source>
        <dbReference type="EMBL" id="ORY16216.1"/>
    </source>
</evidence>
<keyword evidence="6" id="KW-0472">Membrane</keyword>
<organism evidence="7 8">
    <name type="scientific">Clohesyomyces aquaticus</name>
    <dbReference type="NCBI Taxonomy" id="1231657"/>
    <lineage>
        <taxon>Eukaryota</taxon>
        <taxon>Fungi</taxon>
        <taxon>Dikarya</taxon>
        <taxon>Ascomycota</taxon>
        <taxon>Pezizomycotina</taxon>
        <taxon>Dothideomycetes</taxon>
        <taxon>Pleosporomycetidae</taxon>
        <taxon>Pleosporales</taxon>
        <taxon>Lindgomycetaceae</taxon>
        <taxon>Clohesyomyces</taxon>
    </lineage>
</organism>
<feature type="transmembrane region" description="Helical" evidence="6">
    <location>
        <begin position="332"/>
        <end position="351"/>
    </location>
</feature>
<dbReference type="OrthoDB" id="2017317at2759"/>
<accession>A0A1Y2A143</accession>
<dbReference type="STRING" id="1231657.A0A1Y2A143"/>
<protein>
    <recommendedName>
        <fullName evidence="1">gamma-glutamylcyclotransferase</fullName>
        <ecNumber evidence="1">4.3.2.9</ecNumber>
    </recommendedName>
</protein>
<feature type="binding site" evidence="4">
    <location>
        <position position="263"/>
    </location>
    <ligand>
        <name>substrate</name>
    </ligand>
</feature>
<dbReference type="GO" id="GO:0003839">
    <property type="term" value="F:gamma-glutamylcyclotransferase activity"/>
    <property type="evidence" value="ECO:0007669"/>
    <property type="project" value="UniProtKB-EC"/>
</dbReference>
<evidence type="ECO:0000256" key="6">
    <source>
        <dbReference type="SAM" id="Phobius"/>
    </source>
</evidence>
<sequence>MTTTHSSTTPSQPLDRIQSSTSERAAASASTCHRLFDRFRSWRSGGHVASYPALPPPSQDRLKASLTETPLDVGSLTQPELRAAEEKGKTVLYLAYGSNLCKETFREKRGIKPLAQVNVLVPELKLTFDLPGVPYLEPCFANSAMRDPSETKTEERNQVERTDYHKDRWHKGLVGCVYEVTPSDYAHIIATEGGGSAYKDILITCYLLPDSDSVPSSPTSAPFKAHTLFAPVAESKSTSALSFHTTDRFSRPDPSYAQPSARYLKLITDGASELSLPVEYQKYLSEIRSYTMTTKRQELGQKFFLSTWMPFIGLIFALQAKFQDDKGRSPKWLVAISSMIFLCMWVSYDVAYRRIFGDGERTEAQGEDTDNETSRSKWFGRRKESVSCRLV</sequence>
<feature type="region of interest" description="Disordered" evidence="5">
    <location>
        <begin position="1"/>
        <end position="26"/>
    </location>
</feature>